<gene>
    <name evidence="1" type="ORF">MRATA1EN1_LOCUS22333</name>
</gene>
<accession>A0ABN8ZMD2</accession>
<protein>
    <submittedName>
        <fullName evidence="1">Uncharacterized protein</fullName>
    </submittedName>
</protein>
<dbReference type="EMBL" id="OX459969">
    <property type="protein sequence ID" value="CAI9173371.1"/>
    <property type="molecule type" value="Genomic_DNA"/>
</dbReference>
<proteinExistence type="predicted"/>
<keyword evidence="2" id="KW-1185">Reference proteome</keyword>
<dbReference type="Proteomes" id="UP001176941">
    <property type="component" value="Chromosome 33"/>
</dbReference>
<evidence type="ECO:0000313" key="2">
    <source>
        <dbReference type="Proteomes" id="UP001176941"/>
    </source>
</evidence>
<organism evidence="1 2">
    <name type="scientific">Rangifer tarandus platyrhynchus</name>
    <name type="common">Svalbard reindeer</name>
    <dbReference type="NCBI Taxonomy" id="3082113"/>
    <lineage>
        <taxon>Eukaryota</taxon>
        <taxon>Metazoa</taxon>
        <taxon>Chordata</taxon>
        <taxon>Craniata</taxon>
        <taxon>Vertebrata</taxon>
        <taxon>Euteleostomi</taxon>
        <taxon>Mammalia</taxon>
        <taxon>Eutheria</taxon>
        <taxon>Laurasiatheria</taxon>
        <taxon>Artiodactyla</taxon>
        <taxon>Ruminantia</taxon>
        <taxon>Pecora</taxon>
        <taxon>Cervidae</taxon>
        <taxon>Odocoileinae</taxon>
        <taxon>Rangifer</taxon>
    </lineage>
</organism>
<evidence type="ECO:0000313" key="1">
    <source>
        <dbReference type="EMBL" id="CAI9173371.1"/>
    </source>
</evidence>
<sequence>MTSRGPPPPLQAALPLTARLSWMLRALLRHSPAPLPTKPRVTALTCGKTSPECAAWLWEAEGVGRGSASPATPALGWALTQHARASPVSGPLKLGSGPPCCHLGPSLLSQSLGCA</sequence>
<reference evidence="1" key="1">
    <citation type="submission" date="2023-04" db="EMBL/GenBank/DDBJ databases">
        <authorList>
            <consortium name="ELIXIR-Norway"/>
        </authorList>
    </citation>
    <scope>NUCLEOTIDE SEQUENCE [LARGE SCALE GENOMIC DNA]</scope>
</reference>
<name>A0ABN8ZMD2_RANTA</name>